<evidence type="ECO:0000313" key="3">
    <source>
        <dbReference type="Proteomes" id="UP000807342"/>
    </source>
</evidence>
<comment type="caution">
    <text evidence="2">The sequence shown here is derived from an EMBL/GenBank/DDBJ whole genome shotgun (WGS) entry which is preliminary data.</text>
</comment>
<evidence type="ECO:0000256" key="1">
    <source>
        <dbReference type="SAM" id="Phobius"/>
    </source>
</evidence>
<feature type="transmembrane region" description="Helical" evidence="1">
    <location>
        <begin position="20"/>
        <end position="41"/>
    </location>
</feature>
<keyword evidence="1" id="KW-0472">Membrane</keyword>
<sequence>MSNTPQILLYESLDLISTTTVNGVLYGIALSVFILSAQLLYTRSKDLDHRRQAIFMLVYTSVVMALGIIYLALLTWTIQLGYIDNNNFLGEPIEYEAAMFGGQLIGVVQGSLNTIIDCLTLGIQLWRLWVIYLATQYAVIIMILPSLLFLGFIELFIDVKDVPPDFVFTMNIAFQLAFTVLVTLLVIARLLFIRRHHVRLMGASDTSKQYMGIAAMLIESYTLESVWNIGGLVSSTMPKNQAVIAFFNNCNIIACLLVIYRVSMGRAWNKQIGRQITRSLQFNHSNGHTTQSTGLGIATQVSQTYTGTNNPLPSAPLGT</sequence>
<feature type="transmembrane region" description="Helical" evidence="1">
    <location>
        <begin position="53"/>
        <end position="78"/>
    </location>
</feature>
<keyword evidence="1" id="KW-0812">Transmembrane</keyword>
<dbReference type="Proteomes" id="UP000807342">
    <property type="component" value="Unassembled WGS sequence"/>
</dbReference>
<dbReference type="OrthoDB" id="2905268at2759"/>
<accession>A0A9P6C246</accession>
<feature type="transmembrane region" description="Helical" evidence="1">
    <location>
        <begin position="213"/>
        <end position="230"/>
    </location>
</feature>
<feature type="transmembrane region" description="Helical" evidence="1">
    <location>
        <begin position="172"/>
        <end position="192"/>
    </location>
</feature>
<dbReference type="AlphaFoldDB" id="A0A9P6C246"/>
<name>A0A9P6C246_9AGAR</name>
<feature type="transmembrane region" description="Helical" evidence="1">
    <location>
        <begin position="128"/>
        <end position="152"/>
    </location>
</feature>
<reference evidence="2" key="1">
    <citation type="submission" date="2020-11" db="EMBL/GenBank/DDBJ databases">
        <authorList>
            <consortium name="DOE Joint Genome Institute"/>
            <person name="Ahrendt S."/>
            <person name="Riley R."/>
            <person name="Andreopoulos W."/>
            <person name="Labutti K."/>
            <person name="Pangilinan J."/>
            <person name="Ruiz-Duenas F.J."/>
            <person name="Barrasa J.M."/>
            <person name="Sanchez-Garcia M."/>
            <person name="Camarero S."/>
            <person name="Miyauchi S."/>
            <person name="Serrano A."/>
            <person name="Linde D."/>
            <person name="Babiker R."/>
            <person name="Drula E."/>
            <person name="Ayuso-Fernandez I."/>
            <person name="Pacheco R."/>
            <person name="Padilla G."/>
            <person name="Ferreira P."/>
            <person name="Barriuso J."/>
            <person name="Kellner H."/>
            <person name="Castanera R."/>
            <person name="Alfaro M."/>
            <person name="Ramirez L."/>
            <person name="Pisabarro A.G."/>
            <person name="Kuo A."/>
            <person name="Tritt A."/>
            <person name="Lipzen A."/>
            <person name="He G."/>
            <person name="Yan M."/>
            <person name="Ng V."/>
            <person name="Cullen D."/>
            <person name="Martin F."/>
            <person name="Rosso M.-N."/>
            <person name="Henrissat B."/>
            <person name="Hibbett D."/>
            <person name="Martinez A.T."/>
            <person name="Grigoriev I.V."/>
        </authorList>
    </citation>
    <scope>NUCLEOTIDE SEQUENCE</scope>
    <source>
        <strain evidence="2">MF-IS2</strain>
    </source>
</reference>
<feature type="transmembrane region" description="Helical" evidence="1">
    <location>
        <begin position="98"/>
        <end position="116"/>
    </location>
</feature>
<keyword evidence="3" id="KW-1185">Reference proteome</keyword>
<evidence type="ECO:0000313" key="2">
    <source>
        <dbReference type="EMBL" id="KAF9445988.1"/>
    </source>
</evidence>
<keyword evidence="1" id="KW-1133">Transmembrane helix</keyword>
<protein>
    <submittedName>
        <fullName evidence="2">Uncharacterized protein</fullName>
    </submittedName>
</protein>
<gene>
    <name evidence="2" type="ORF">P691DRAFT_674523</name>
</gene>
<organism evidence="2 3">
    <name type="scientific">Macrolepiota fuliginosa MF-IS2</name>
    <dbReference type="NCBI Taxonomy" id="1400762"/>
    <lineage>
        <taxon>Eukaryota</taxon>
        <taxon>Fungi</taxon>
        <taxon>Dikarya</taxon>
        <taxon>Basidiomycota</taxon>
        <taxon>Agaricomycotina</taxon>
        <taxon>Agaricomycetes</taxon>
        <taxon>Agaricomycetidae</taxon>
        <taxon>Agaricales</taxon>
        <taxon>Agaricineae</taxon>
        <taxon>Agaricaceae</taxon>
        <taxon>Macrolepiota</taxon>
    </lineage>
</organism>
<feature type="transmembrane region" description="Helical" evidence="1">
    <location>
        <begin position="242"/>
        <end position="260"/>
    </location>
</feature>
<proteinExistence type="predicted"/>
<dbReference type="EMBL" id="MU151270">
    <property type="protein sequence ID" value="KAF9445988.1"/>
    <property type="molecule type" value="Genomic_DNA"/>
</dbReference>